<name>A0A5J5DCH8_9PERO</name>
<accession>A0A5J5DCH8</accession>
<protein>
    <submittedName>
        <fullName evidence="1">Uncharacterized protein</fullName>
    </submittedName>
</protein>
<sequence length="147" mass="16820">MGLRVMVPLMDYPALWGCSLLRRTEYAVLQHGEVLHPGNLGHSFLLALGILVAGLQSCTQTHTTYARQDTVNSELLLLRRKVTNSRKLLKSPSTRVEEVSTEVCRRSRCCLKPRFLFRIQPGRREYGRAVQHEKMCGQWVSTVFHLL</sequence>
<dbReference type="AlphaFoldDB" id="A0A5J5DCH8"/>
<dbReference type="EMBL" id="VOFY01000008">
    <property type="protein sequence ID" value="KAA8590526.1"/>
    <property type="molecule type" value="Genomic_DNA"/>
</dbReference>
<keyword evidence="2" id="KW-1185">Reference proteome</keyword>
<organism evidence="1 2">
    <name type="scientific">Etheostoma spectabile</name>
    <name type="common">orangethroat darter</name>
    <dbReference type="NCBI Taxonomy" id="54343"/>
    <lineage>
        <taxon>Eukaryota</taxon>
        <taxon>Metazoa</taxon>
        <taxon>Chordata</taxon>
        <taxon>Craniata</taxon>
        <taxon>Vertebrata</taxon>
        <taxon>Euteleostomi</taxon>
        <taxon>Actinopterygii</taxon>
        <taxon>Neopterygii</taxon>
        <taxon>Teleostei</taxon>
        <taxon>Neoteleostei</taxon>
        <taxon>Acanthomorphata</taxon>
        <taxon>Eupercaria</taxon>
        <taxon>Perciformes</taxon>
        <taxon>Percoidei</taxon>
        <taxon>Percidae</taxon>
        <taxon>Etheostomatinae</taxon>
        <taxon>Etheostoma</taxon>
    </lineage>
</organism>
<gene>
    <name evidence="1" type="ORF">FQN60_014460</name>
</gene>
<evidence type="ECO:0000313" key="1">
    <source>
        <dbReference type="EMBL" id="KAA8590526.1"/>
    </source>
</evidence>
<proteinExistence type="predicted"/>
<reference evidence="1 2" key="1">
    <citation type="submission" date="2019-08" db="EMBL/GenBank/DDBJ databases">
        <title>A chromosome-level genome assembly, high-density linkage maps, and genome scans reveal the genomic architecture of hybrid incompatibilities underlying speciation via character displacement in darters (Percidae: Etheostominae).</title>
        <authorList>
            <person name="Moran R.L."/>
            <person name="Catchen J.M."/>
            <person name="Fuller R.C."/>
        </authorList>
    </citation>
    <scope>NUCLEOTIDE SEQUENCE [LARGE SCALE GENOMIC DNA]</scope>
    <source>
        <strain evidence="1">EspeVRDwgs_2016</strain>
        <tissue evidence="1">Muscle</tissue>
    </source>
</reference>
<comment type="caution">
    <text evidence="1">The sequence shown here is derived from an EMBL/GenBank/DDBJ whole genome shotgun (WGS) entry which is preliminary data.</text>
</comment>
<dbReference type="Proteomes" id="UP000327493">
    <property type="component" value="Chromosome 8"/>
</dbReference>
<evidence type="ECO:0000313" key="2">
    <source>
        <dbReference type="Proteomes" id="UP000327493"/>
    </source>
</evidence>